<dbReference type="Pfam" id="PF00488">
    <property type="entry name" value="MutS_V"/>
    <property type="match status" value="1"/>
</dbReference>
<dbReference type="Gene3D" id="1.10.1420.10">
    <property type="match status" value="2"/>
</dbReference>
<dbReference type="FunFam" id="3.40.1170.10:FF:000001">
    <property type="entry name" value="DNA mismatch repair protein MutS"/>
    <property type="match status" value="1"/>
</dbReference>
<evidence type="ECO:0000256" key="4">
    <source>
        <dbReference type="ARBA" id="ARBA00022840"/>
    </source>
</evidence>
<dbReference type="FunFam" id="1.10.1420.10:FF:000001">
    <property type="entry name" value="DNA mismatch repair protein MutS"/>
    <property type="match status" value="1"/>
</dbReference>
<keyword evidence="3" id="KW-0227">DNA damage</keyword>
<dbReference type="FunFam" id="3.40.50.300:FF:000870">
    <property type="entry name" value="MutS protein homolog 4"/>
    <property type="match status" value="1"/>
</dbReference>
<dbReference type="GO" id="GO:0006298">
    <property type="term" value="P:mismatch repair"/>
    <property type="evidence" value="ECO:0007669"/>
    <property type="project" value="InterPro"/>
</dbReference>
<dbReference type="InterPro" id="IPR007860">
    <property type="entry name" value="DNA_mmatch_repair_MutS_con_dom"/>
</dbReference>
<dbReference type="Gene3D" id="3.40.1170.10">
    <property type="entry name" value="DNA repair protein MutS, domain I"/>
    <property type="match status" value="1"/>
</dbReference>
<dbReference type="InterPro" id="IPR036187">
    <property type="entry name" value="DNA_mismatch_repair_MutS_sf"/>
</dbReference>
<dbReference type="PIRSF" id="PIRSF037677">
    <property type="entry name" value="DNA_mis_repair_Msh6"/>
    <property type="match status" value="1"/>
</dbReference>
<name>A0A485LUM1_9ZZZZ</name>
<evidence type="ECO:0000256" key="2">
    <source>
        <dbReference type="ARBA" id="ARBA00022741"/>
    </source>
</evidence>
<dbReference type="InterPro" id="IPR045076">
    <property type="entry name" value="MutS"/>
</dbReference>
<evidence type="ECO:0000256" key="3">
    <source>
        <dbReference type="ARBA" id="ARBA00022763"/>
    </source>
</evidence>
<dbReference type="SUPFAM" id="SSF52540">
    <property type="entry name" value="P-loop containing nucleoside triphosphate hydrolases"/>
    <property type="match status" value="1"/>
</dbReference>
<evidence type="ECO:0000259" key="8">
    <source>
        <dbReference type="PROSITE" id="PS00486"/>
    </source>
</evidence>
<comment type="function">
    <text evidence="7">This protein is involved in the repair of mismatches in DNA. It is possible that it carries out the mismatch recognition step. This protein has a weak ATPase activity.</text>
</comment>
<dbReference type="SMART" id="SM00533">
    <property type="entry name" value="MUTSd"/>
    <property type="match status" value="1"/>
</dbReference>
<dbReference type="SUPFAM" id="SSF53150">
    <property type="entry name" value="DNA repair protein MutS, domain II"/>
    <property type="match status" value="1"/>
</dbReference>
<dbReference type="HAMAP" id="MF_00096">
    <property type="entry name" value="MutS"/>
    <property type="match status" value="1"/>
</dbReference>
<sequence>MGNLTPMMQQYLDIKKLHQDAILFYRMGDFYEMFYEDAHIASRILGIALTTRDKGRENPVPMCGVPHHSASSYISRLIKQGLKVAICEQSEPADAAKGLVRREVVQVITPGLILEDDHLICEKPNYLMAVCRDSAGGWWGIAFIDISTGDFRVTEVGSEQDFLHELHRISPSEVVTTEPDIVPGGFFITNRDGAVAPERAREILCSHFRVLGVEGLGLKGHEAALRASAMALDYVRQTQKGVLAHITQLRFYSTGGYMILGANTRRNLELFDSLGGDKSNTLFGVMNRTMTPMGARMLGDWMSFPLMDLKEIEGRLDAVEELVRNPGTVQDIRDILEGIPDMERIVGRISTGGASPRDVRALSAGLARVPAMRDILKRSQSELLLSVLDQMDPLEEVAKRIDATLTEEPPSRLGDGGAIAPGVDAELDELKELRRNSRQWIAGLETRERERSGINSLKIGYNKVFGYYIEISKTHAHKVPEHYMRRQTLVNAERFITPELKEYEAKVLGAQDAIARIEARIFSELLDFLLGWTKELKTTIAAIACADTLSSLAWLALDRGYRRPSVSLGRSVQIRAGRHPVVEQVLKAGEFVPNDCAFDGEKDTIHMITGPNMAGKSTYMRQIALIAVMAQMGSFVPAAKAELGIVDRIFTRVGALDNLSAGQSTFLVEMSETAEILNNATENSLVILDEIGRGTSTYDGMSLAWAVAEYLDKRRVRTLFATHYHELADLARRHQGIKNLHMAVEESGHEVVFLRQVKRGAIGRSYGIYVARLAGVPDEVVDNARIILNTLGRKARSVPAVRQDAPVQESLFVSDRQEADADGYREIIRRIDELDLARTTPLEALNLLYDFKEKIHKPR</sequence>
<dbReference type="Pfam" id="PF05188">
    <property type="entry name" value="MutS_II"/>
    <property type="match status" value="1"/>
</dbReference>
<keyword evidence="4" id="KW-0067">ATP-binding</keyword>
<feature type="domain" description="DNA mismatch repair proteins mutS family" evidence="8">
    <location>
        <begin position="684"/>
        <end position="700"/>
    </location>
</feature>
<dbReference type="InterPro" id="IPR007861">
    <property type="entry name" value="DNA_mismatch_repair_MutS_clamp"/>
</dbReference>
<protein>
    <submittedName>
        <fullName evidence="9">DNA mismatch repair protein MutS</fullName>
    </submittedName>
</protein>
<comment type="similarity">
    <text evidence="1">Belongs to the DNA mismatch repair MutS family.</text>
</comment>
<dbReference type="GO" id="GO:0140664">
    <property type="term" value="F:ATP-dependent DNA damage sensor activity"/>
    <property type="evidence" value="ECO:0007669"/>
    <property type="project" value="InterPro"/>
</dbReference>
<dbReference type="Pfam" id="PF05192">
    <property type="entry name" value="MutS_III"/>
    <property type="match status" value="1"/>
</dbReference>
<evidence type="ECO:0000256" key="5">
    <source>
        <dbReference type="ARBA" id="ARBA00023125"/>
    </source>
</evidence>
<keyword evidence="6" id="KW-0234">DNA repair</keyword>
<reference evidence="9" key="1">
    <citation type="submission" date="2019-03" db="EMBL/GenBank/DDBJ databases">
        <authorList>
            <person name="Hao L."/>
        </authorList>
    </citation>
    <scope>NUCLEOTIDE SEQUENCE</scope>
</reference>
<keyword evidence="5" id="KW-0238">DNA-binding</keyword>
<dbReference type="AlphaFoldDB" id="A0A485LUM1"/>
<dbReference type="Pfam" id="PF05190">
    <property type="entry name" value="MutS_IV"/>
    <property type="match status" value="1"/>
</dbReference>
<dbReference type="SMART" id="SM00534">
    <property type="entry name" value="MUTSac"/>
    <property type="match status" value="1"/>
</dbReference>
<dbReference type="EMBL" id="CAADRM010000016">
    <property type="protein sequence ID" value="VFU11698.1"/>
    <property type="molecule type" value="Genomic_DNA"/>
</dbReference>
<evidence type="ECO:0000256" key="6">
    <source>
        <dbReference type="ARBA" id="ARBA00023204"/>
    </source>
</evidence>
<dbReference type="PANTHER" id="PTHR11361">
    <property type="entry name" value="DNA MISMATCH REPAIR PROTEIN MUTS FAMILY MEMBER"/>
    <property type="match status" value="1"/>
</dbReference>
<dbReference type="GO" id="GO:0005524">
    <property type="term" value="F:ATP binding"/>
    <property type="evidence" value="ECO:0007669"/>
    <property type="project" value="UniProtKB-KW"/>
</dbReference>
<dbReference type="SUPFAM" id="SSF48334">
    <property type="entry name" value="DNA repair protein MutS, domain III"/>
    <property type="match status" value="1"/>
</dbReference>
<dbReference type="GO" id="GO:0005829">
    <property type="term" value="C:cytosol"/>
    <property type="evidence" value="ECO:0007669"/>
    <property type="project" value="TreeGrafter"/>
</dbReference>
<dbReference type="InterPro" id="IPR000432">
    <property type="entry name" value="DNA_mismatch_repair_MutS_C"/>
</dbReference>
<organism evidence="9">
    <name type="scientific">anaerobic digester metagenome</name>
    <dbReference type="NCBI Taxonomy" id="1263854"/>
    <lineage>
        <taxon>unclassified sequences</taxon>
        <taxon>metagenomes</taxon>
        <taxon>ecological metagenomes</taxon>
    </lineage>
</organism>
<proteinExistence type="inferred from homology"/>
<keyword evidence="2" id="KW-0547">Nucleotide-binding</keyword>
<dbReference type="GO" id="GO:0030983">
    <property type="term" value="F:mismatched DNA binding"/>
    <property type="evidence" value="ECO:0007669"/>
    <property type="project" value="InterPro"/>
</dbReference>
<dbReference type="CDD" id="cd03284">
    <property type="entry name" value="ABC_MutS1"/>
    <property type="match status" value="1"/>
</dbReference>
<dbReference type="InterPro" id="IPR016151">
    <property type="entry name" value="DNA_mismatch_repair_MutS_N"/>
</dbReference>
<gene>
    <name evidence="9" type="primary">mutS</name>
    <name evidence="9" type="ORF">SCFA_1120009</name>
</gene>
<dbReference type="Gene3D" id="3.30.420.110">
    <property type="entry name" value="MutS, connector domain"/>
    <property type="match status" value="1"/>
</dbReference>
<evidence type="ECO:0000256" key="7">
    <source>
        <dbReference type="ARBA" id="ARBA00024647"/>
    </source>
</evidence>
<dbReference type="InterPro" id="IPR017261">
    <property type="entry name" value="DNA_mismatch_repair_MutS/MSH"/>
</dbReference>
<dbReference type="NCBIfam" id="TIGR01070">
    <property type="entry name" value="mutS1"/>
    <property type="match status" value="1"/>
</dbReference>
<dbReference type="InterPro" id="IPR007695">
    <property type="entry name" value="DNA_mismatch_repair_MutS-lik_N"/>
</dbReference>
<evidence type="ECO:0000256" key="1">
    <source>
        <dbReference type="ARBA" id="ARBA00006271"/>
    </source>
</evidence>
<dbReference type="InterPro" id="IPR036678">
    <property type="entry name" value="MutS_con_dom_sf"/>
</dbReference>
<dbReference type="Pfam" id="PF01624">
    <property type="entry name" value="MutS_I"/>
    <property type="match status" value="1"/>
</dbReference>
<dbReference type="InterPro" id="IPR007696">
    <property type="entry name" value="DNA_mismatch_repair_MutS_core"/>
</dbReference>
<dbReference type="PANTHER" id="PTHR11361:SF34">
    <property type="entry name" value="DNA MISMATCH REPAIR PROTEIN MSH1, MITOCHONDRIAL"/>
    <property type="match status" value="1"/>
</dbReference>
<dbReference type="Gene3D" id="3.40.50.300">
    <property type="entry name" value="P-loop containing nucleotide triphosphate hydrolases"/>
    <property type="match status" value="1"/>
</dbReference>
<dbReference type="SUPFAM" id="SSF55271">
    <property type="entry name" value="DNA repair protein MutS, domain I"/>
    <property type="match status" value="1"/>
</dbReference>
<dbReference type="PROSITE" id="PS00486">
    <property type="entry name" value="DNA_MISMATCH_REPAIR_2"/>
    <property type="match status" value="1"/>
</dbReference>
<dbReference type="InterPro" id="IPR027417">
    <property type="entry name" value="P-loop_NTPase"/>
</dbReference>
<evidence type="ECO:0000313" key="9">
    <source>
        <dbReference type="EMBL" id="VFU11698.1"/>
    </source>
</evidence>
<dbReference type="InterPro" id="IPR005748">
    <property type="entry name" value="DNA_mismatch_repair_MutS"/>
</dbReference>
<dbReference type="NCBIfam" id="NF003810">
    <property type="entry name" value="PRK05399.1"/>
    <property type="match status" value="1"/>
</dbReference>
<accession>A0A485LUM1</accession>